<comment type="caution">
    <text evidence="1">The sequence shown here is derived from an EMBL/GenBank/DDBJ whole genome shotgun (WGS) entry which is preliminary data.</text>
</comment>
<reference evidence="1 2" key="1">
    <citation type="submission" date="2024-01" db="EMBL/GenBank/DDBJ databases">
        <title>The genomes of 5 underutilized Papilionoideae crops provide insights into root nodulation and disease resistanc.</title>
        <authorList>
            <person name="Yuan L."/>
        </authorList>
    </citation>
    <scope>NUCLEOTIDE SEQUENCE [LARGE SCALE GENOMIC DNA]</scope>
    <source>
        <strain evidence="1">ZHUSHIDOU_FW_LH</strain>
        <tissue evidence="1">Leaf</tissue>
    </source>
</reference>
<gene>
    <name evidence="1" type="ORF">RIF29_10389</name>
</gene>
<dbReference type="AlphaFoldDB" id="A0AAN9FYY8"/>
<proteinExistence type="predicted"/>
<organism evidence="1 2">
    <name type="scientific">Crotalaria pallida</name>
    <name type="common">Smooth rattlebox</name>
    <name type="synonym">Crotalaria striata</name>
    <dbReference type="NCBI Taxonomy" id="3830"/>
    <lineage>
        <taxon>Eukaryota</taxon>
        <taxon>Viridiplantae</taxon>
        <taxon>Streptophyta</taxon>
        <taxon>Embryophyta</taxon>
        <taxon>Tracheophyta</taxon>
        <taxon>Spermatophyta</taxon>
        <taxon>Magnoliopsida</taxon>
        <taxon>eudicotyledons</taxon>
        <taxon>Gunneridae</taxon>
        <taxon>Pentapetalae</taxon>
        <taxon>rosids</taxon>
        <taxon>fabids</taxon>
        <taxon>Fabales</taxon>
        <taxon>Fabaceae</taxon>
        <taxon>Papilionoideae</taxon>
        <taxon>50 kb inversion clade</taxon>
        <taxon>genistoids sensu lato</taxon>
        <taxon>core genistoids</taxon>
        <taxon>Crotalarieae</taxon>
        <taxon>Crotalaria</taxon>
    </lineage>
</organism>
<sequence>MALDCLNLVYEGVLTRAIVEMPDPKEYTTYEYSFYYALILEFSICTYAFPAHSLNHVSSPHLTVSPPSITVVHRRSPSHNRTSLSVTVSPPYLTISPPHLTIDHRLTSSALVSCLPPLNL</sequence>
<evidence type="ECO:0000313" key="1">
    <source>
        <dbReference type="EMBL" id="KAK7281968.1"/>
    </source>
</evidence>
<accession>A0AAN9FYY8</accession>
<name>A0AAN9FYY8_CROPI</name>
<protein>
    <submittedName>
        <fullName evidence="1">Uncharacterized protein</fullName>
    </submittedName>
</protein>
<evidence type="ECO:0000313" key="2">
    <source>
        <dbReference type="Proteomes" id="UP001372338"/>
    </source>
</evidence>
<keyword evidence="2" id="KW-1185">Reference proteome</keyword>
<dbReference type="EMBL" id="JAYWIO010000002">
    <property type="protein sequence ID" value="KAK7281968.1"/>
    <property type="molecule type" value="Genomic_DNA"/>
</dbReference>
<dbReference type="Proteomes" id="UP001372338">
    <property type="component" value="Unassembled WGS sequence"/>
</dbReference>